<organism evidence="1 2">
    <name type="scientific">Panagrolaimus sp. JU765</name>
    <dbReference type="NCBI Taxonomy" id="591449"/>
    <lineage>
        <taxon>Eukaryota</taxon>
        <taxon>Metazoa</taxon>
        <taxon>Ecdysozoa</taxon>
        <taxon>Nematoda</taxon>
        <taxon>Chromadorea</taxon>
        <taxon>Rhabditida</taxon>
        <taxon>Tylenchina</taxon>
        <taxon>Panagrolaimomorpha</taxon>
        <taxon>Panagrolaimoidea</taxon>
        <taxon>Panagrolaimidae</taxon>
        <taxon>Panagrolaimus</taxon>
    </lineage>
</organism>
<proteinExistence type="predicted"/>
<dbReference type="WBParaSite" id="JU765_v2.g17618.t1">
    <property type="protein sequence ID" value="JU765_v2.g17618.t1"/>
    <property type="gene ID" value="JU765_v2.g17618"/>
</dbReference>
<evidence type="ECO:0000313" key="1">
    <source>
        <dbReference type="Proteomes" id="UP000887576"/>
    </source>
</evidence>
<name>A0AC34QLW2_9BILA</name>
<dbReference type="Proteomes" id="UP000887576">
    <property type="component" value="Unplaced"/>
</dbReference>
<accession>A0AC34QLW2</accession>
<evidence type="ECO:0000313" key="2">
    <source>
        <dbReference type="WBParaSite" id="JU765_v2.g17618.t1"/>
    </source>
</evidence>
<protein>
    <submittedName>
        <fullName evidence="2">Ribonuclease Z</fullName>
    </submittedName>
</protein>
<sequence length="830" mass="94332">MISCFCRFKTEKFVRRIHFSFQRLKKDSSEDLYADIQKRVHIYKQQLRKHIQASFKHRQLKSQISNLNEAMAAMEAKTADTNIPDPIPTRISLEILSSGTGNMEPSILLKTPTRGYLVNCPEVTSRMLPSFSLRANNINDILITSCNIRTIGGLSGFMLSQCKGVSTTRIHGPPFIKNYLEFLRPFADAEFGEVKYPGILVEQPYDQGSYTDVTFKINYIPMYPYDQGSYTDVTFKINYIPMYVLSEKESANLSKADRLSIAYLIETMPGQRRIDMMKIMEKKVPKGPLIGRLKAGKSVTLEDGRIIHPEDVYADDDIEGIRDSTVLIVDAVNEGQLQSLLAASVLRPYFQNEKTLDYLVHITRPEVFETDAYQSFSSKFNNSTSQIICNGTGIPDPHLESVHKIQRAHNRICDKFFPELWPQFEGQITEHSEAFKDEKGRILARPMQRFVLRGPKISRLEECSVDLRSEMNPSLQRVITNKIDEKFKTSVAAVPTSDSEPFPKIIFLGTSSAVPSKYRNVTSMLLQTENHFYMIDCGEGTFGQMKSLFGEKINDVLRRLNVIFLTHTHQDHTNGLVTLLQERNKACMVADDKENPKKLVVVCNRNVLKHLHTFSMRFYNVTDFAKFIIPVIYADKQLVPANLTKLFEQMNLSDSIPDLEAVAVKVNHTSDAVGYILTSKEKNRKIVFSGDTTPCDFLIEHGKGAHVLVHEATFEDEYEDDALYKKHSTMLQAVNVGKAMEAKHVILTHFSARYPKVPALPDYLDKNGVGVAMDNLVVSMEDLPKLPLMNPTYRELYDEELFEILKKTQQRGFKLQPGPPPAKKAAYGIR</sequence>
<reference evidence="2" key="1">
    <citation type="submission" date="2022-11" db="UniProtKB">
        <authorList>
            <consortium name="WormBaseParasite"/>
        </authorList>
    </citation>
    <scope>IDENTIFICATION</scope>
</reference>